<dbReference type="SUPFAM" id="SSF48452">
    <property type="entry name" value="TPR-like"/>
    <property type="match status" value="1"/>
</dbReference>
<evidence type="ECO:0000256" key="3">
    <source>
        <dbReference type="ARBA" id="ARBA00022833"/>
    </source>
</evidence>
<keyword evidence="3" id="KW-0862">Zinc</keyword>
<organism evidence="6 7">
    <name type="scientific">Thalassiosira oceanica</name>
    <name type="common">Marine diatom</name>
    <dbReference type="NCBI Taxonomy" id="159749"/>
    <lineage>
        <taxon>Eukaryota</taxon>
        <taxon>Sar</taxon>
        <taxon>Stramenopiles</taxon>
        <taxon>Ochrophyta</taxon>
        <taxon>Bacillariophyta</taxon>
        <taxon>Coscinodiscophyceae</taxon>
        <taxon>Thalassiosirophycidae</taxon>
        <taxon>Thalassiosirales</taxon>
        <taxon>Thalassiosiraceae</taxon>
        <taxon>Thalassiosira</taxon>
    </lineage>
</organism>
<dbReference type="InterPro" id="IPR011990">
    <property type="entry name" value="TPR-like_helical_dom_sf"/>
</dbReference>
<accession>K0RGR6</accession>
<comment type="caution">
    <text evidence="6">The sequence shown here is derived from an EMBL/GenBank/DDBJ whole genome shotgun (WGS) entry which is preliminary data.</text>
</comment>
<feature type="domain" description="MYND-type" evidence="5">
    <location>
        <begin position="7"/>
        <end position="44"/>
    </location>
</feature>
<keyword evidence="1" id="KW-0479">Metal-binding</keyword>
<reference evidence="6 7" key="1">
    <citation type="journal article" date="2012" name="Genome Biol.">
        <title>Genome and low-iron response of an oceanic diatom adapted to chronic iron limitation.</title>
        <authorList>
            <person name="Lommer M."/>
            <person name="Specht M."/>
            <person name="Roy A.S."/>
            <person name="Kraemer L."/>
            <person name="Andreson R."/>
            <person name="Gutowska M.A."/>
            <person name="Wolf J."/>
            <person name="Bergner S.V."/>
            <person name="Schilhabel M.B."/>
            <person name="Klostermeier U.C."/>
            <person name="Beiko R.G."/>
            <person name="Rosenstiel P."/>
            <person name="Hippler M."/>
            <person name="Laroche J."/>
        </authorList>
    </citation>
    <scope>NUCLEOTIDE SEQUENCE [LARGE SCALE GENOMIC DNA]</scope>
    <source>
        <strain evidence="6 7">CCMP1005</strain>
    </source>
</reference>
<dbReference type="SUPFAM" id="SSF144232">
    <property type="entry name" value="HIT/MYND zinc finger-like"/>
    <property type="match status" value="1"/>
</dbReference>
<dbReference type="InterPro" id="IPR002893">
    <property type="entry name" value="Znf_MYND"/>
</dbReference>
<dbReference type="Proteomes" id="UP000266841">
    <property type="component" value="Unassembled WGS sequence"/>
</dbReference>
<dbReference type="EMBL" id="AGNL01048298">
    <property type="protein sequence ID" value="EJK45717.1"/>
    <property type="molecule type" value="Genomic_DNA"/>
</dbReference>
<keyword evidence="2 4" id="KW-0863">Zinc-finger</keyword>
<gene>
    <name evidence="6" type="ORF">THAOC_35652</name>
</gene>
<evidence type="ECO:0000259" key="5">
    <source>
        <dbReference type="PROSITE" id="PS50865"/>
    </source>
</evidence>
<evidence type="ECO:0000313" key="7">
    <source>
        <dbReference type="Proteomes" id="UP000266841"/>
    </source>
</evidence>
<dbReference type="Gene3D" id="3.80.10.10">
    <property type="entry name" value="Ribonuclease Inhibitor"/>
    <property type="match status" value="1"/>
</dbReference>
<dbReference type="PROSITE" id="PS01360">
    <property type="entry name" value="ZF_MYND_1"/>
    <property type="match status" value="1"/>
</dbReference>
<name>K0RGR6_THAOC</name>
<evidence type="ECO:0000256" key="4">
    <source>
        <dbReference type="PROSITE-ProRule" id="PRU00134"/>
    </source>
</evidence>
<dbReference type="SUPFAM" id="SSF52047">
    <property type="entry name" value="RNI-like"/>
    <property type="match status" value="1"/>
</dbReference>
<keyword evidence="7" id="KW-1185">Reference proteome</keyword>
<evidence type="ECO:0000256" key="1">
    <source>
        <dbReference type="ARBA" id="ARBA00022723"/>
    </source>
</evidence>
<dbReference type="AlphaFoldDB" id="K0RGR6"/>
<dbReference type="InterPro" id="IPR032675">
    <property type="entry name" value="LRR_dom_sf"/>
</dbReference>
<dbReference type="Pfam" id="PF01753">
    <property type="entry name" value="zf-MYND"/>
    <property type="match status" value="1"/>
</dbReference>
<protein>
    <recommendedName>
        <fullName evidence="5">MYND-type domain-containing protein</fullName>
    </recommendedName>
</protein>
<dbReference type="OrthoDB" id="52325at2759"/>
<dbReference type="GO" id="GO:0008270">
    <property type="term" value="F:zinc ion binding"/>
    <property type="evidence" value="ECO:0007669"/>
    <property type="project" value="UniProtKB-KW"/>
</dbReference>
<sequence length="892" mass="101140">MPTAYKCAACGEEASKICQGCKLVGYCGRDCQQQHWREGHKVICSKVPKAVQKAEVKIDNFSLGQYDVRPTAPFMVTEAVAQRGEIQEESHAQDLCYDAMEMEKGSTDKLLRSLEALRVFALSTEAWGMLGHYFEFELNIDDDLQVHMYSKALKMYDNGIRCARMLNPSWTADRDAELSYGVIEHRPYYRNLAGRARVLHHLGRTQEAIAQAKKIMKWNPSDNQGLRLSMINWFLEVGDTESCTNLLRKYGASDGAHLAYADLVLQFLRWKKDDASEKDVKRALYIAIKANPYVPELIFSLDDRPSDDDSVMSGYSPGEESEAEYYMKDSRSLWENNQDVVEWIKSKNTLGGQQVPSHESDVIELLKSGHKFQMTCAHTNLDGDSIETSDVIGTQRRDKCRGYALMSFKYPRQLSRTHVDGGDIIFFNNDHDVCDWRKTRFNDIHRIPFWPILLQFYDEDIDPVREIDQERPRTARTRTQGSQRPFNLDCKECGKPGRFCALDRDGTAFYCSKECMSDFLEEVEPHYIDMKSEVLKVQAWGESSIKTLNLDDAFRVATEHMPNLKGVDIYINQQYFLSDSMYCDEGERKIILSAPILKNFLERKKHELVGISFCLDQCCEEQFKKRTDGARALVAIGSMPNLKKLELSNIGFDDVDTITRCIGTDLESLRLAHISVGSDRYCHGCQPPDVDEIVRKLSQIRNLRTLALEDIALSPLNLRTLAPRLARVRDLSLEGAFGGQGGSINDASLALIADSCPNLLSLNVSYQREITFAGLKRTLRNLNLIDLEASDISLSTHQVADIVRNSSLKFLRYSNAGNRWESPGEQELRIIREAVVRRNGEVILCTDHGGMVKLTLPSTLRANQEAAKNFVNEACKAGHDVFVTCKWDKAST</sequence>
<proteinExistence type="predicted"/>
<evidence type="ECO:0000256" key="2">
    <source>
        <dbReference type="ARBA" id="ARBA00022771"/>
    </source>
</evidence>
<dbReference type="Gene3D" id="6.10.140.2220">
    <property type="match status" value="1"/>
</dbReference>
<dbReference type="PROSITE" id="PS50865">
    <property type="entry name" value="ZF_MYND_2"/>
    <property type="match status" value="1"/>
</dbReference>
<evidence type="ECO:0000313" key="6">
    <source>
        <dbReference type="EMBL" id="EJK45717.1"/>
    </source>
</evidence>